<dbReference type="AlphaFoldDB" id="A0A5S4ZU15"/>
<dbReference type="SUPFAM" id="SSF53383">
    <property type="entry name" value="PLP-dependent transferases"/>
    <property type="match status" value="1"/>
</dbReference>
<dbReference type="GO" id="GO:0030170">
    <property type="term" value="F:pyridoxal phosphate binding"/>
    <property type="evidence" value="ECO:0007669"/>
    <property type="project" value="InterPro"/>
</dbReference>
<reference evidence="13 14" key="1">
    <citation type="submission" date="2019-07" db="EMBL/GenBank/DDBJ databases">
        <title>Genomic Encyclopedia of Type Strains, Phase I: the one thousand microbial genomes (KMG-I) project.</title>
        <authorList>
            <person name="Kyrpides N."/>
        </authorList>
    </citation>
    <scope>NUCLEOTIDE SEQUENCE [LARGE SCALE GENOMIC DNA]</scope>
    <source>
        <strain evidence="13 14">DSM 6562</strain>
    </source>
</reference>
<keyword evidence="14" id="KW-1185">Reference proteome</keyword>
<feature type="modified residue" description="N6-(pyridoxal phosphate)lysine" evidence="11">
    <location>
        <position position="215"/>
    </location>
</feature>
<dbReference type="InterPro" id="IPR050106">
    <property type="entry name" value="HistidinolP_aminotransfase"/>
</dbReference>
<dbReference type="InterPro" id="IPR001917">
    <property type="entry name" value="Aminotrans_II_pyridoxalP_BS"/>
</dbReference>
<accession>A0A5S4ZU15</accession>
<dbReference type="Gene3D" id="3.90.1150.10">
    <property type="entry name" value="Aspartate Aminotransferase, domain 1"/>
    <property type="match status" value="1"/>
</dbReference>
<name>A0A5S4ZU15_9FIRM</name>
<dbReference type="UniPathway" id="UPA00031">
    <property type="reaction ID" value="UER00012"/>
</dbReference>
<keyword evidence="9 11" id="KW-0368">Histidine biosynthesis</keyword>
<comment type="caution">
    <text evidence="13">The sequence shown here is derived from an EMBL/GenBank/DDBJ whole genome shotgun (WGS) entry which is preliminary data.</text>
</comment>
<evidence type="ECO:0000256" key="3">
    <source>
        <dbReference type="ARBA" id="ARBA00007970"/>
    </source>
</evidence>
<keyword evidence="7 11" id="KW-0808">Transferase</keyword>
<dbReference type="InterPro" id="IPR015422">
    <property type="entry name" value="PyrdxlP-dep_Trfase_small"/>
</dbReference>
<comment type="subunit">
    <text evidence="4 11">Homodimer.</text>
</comment>
<comment type="catalytic activity">
    <reaction evidence="10 11">
        <text>L-histidinol phosphate + 2-oxoglutarate = 3-(imidazol-4-yl)-2-oxopropyl phosphate + L-glutamate</text>
        <dbReference type="Rhea" id="RHEA:23744"/>
        <dbReference type="ChEBI" id="CHEBI:16810"/>
        <dbReference type="ChEBI" id="CHEBI:29985"/>
        <dbReference type="ChEBI" id="CHEBI:57766"/>
        <dbReference type="ChEBI" id="CHEBI:57980"/>
        <dbReference type="EC" id="2.6.1.9"/>
    </reaction>
</comment>
<dbReference type="GO" id="GO:0004400">
    <property type="term" value="F:histidinol-phosphate transaminase activity"/>
    <property type="evidence" value="ECO:0007669"/>
    <property type="project" value="UniProtKB-UniRule"/>
</dbReference>
<comment type="cofactor">
    <cofactor evidence="1 11">
        <name>pyridoxal 5'-phosphate</name>
        <dbReference type="ChEBI" id="CHEBI:597326"/>
    </cofactor>
</comment>
<dbReference type="HAMAP" id="MF_01023">
    <property type="entry name" value="HisC_aminotrans_2"/>
    <property type="match status" value="1"/>
</dbReference>
<evidence type="ECO:0000256" key="6">
    <source>
        <dbReference type="ARBA" id="ARBA00022605"/>
    </source>
</evidence>
<evidence type="ECO:0000256" key="5">
    <source>
        <dbReference type="ARBA" id="ARBA00022576"/>
    </source>
</evidence>
<evidence type="ECO:0000256" key="2">
    <source>
        <dbReference type="ARBA" id="ARBA00005011"/>
    </source>
</evidence>
<dbReference type="InterPro" id="IPR005861">
    <property type="entry name" value="HisP_aminotrans"/>
</dbReference>
<dbReference type="InterPro" id="IPR015424">
    <property type="entry name" value="PyrdxlP-dep_Trfase"/>
</dbReference>
<dbReference type="Gene3D" id="3.40.640.10">
    <property type="entry name" value="Type I PLP-dependent aspartate aminotransferase-like (Major domain)"/>
    <property type="match status" value="1"/>
</dbReference>
<dbReference type="EC" id="2.6.1.9" evidence="11"/>
<evidence type="ECO:0000313" key="14">
    <source>
        <dbReference type="Proteomes" id="UP000323166"/>
    </source>
</evidence>
<gene>
    <name evidence="11" type="primary">hisC</name>
    <name evidence="13" type="ORF">LX24_01224</name>
</gene>
<dbReference type="Pfam" id="PF00155">
    <property type="entry name" value="Aminotran_1_2"/>
    <property type="match status" value="1"/>
</dbReference>
<organism evidence="13 14">
    <name type="scientific">Desulfallas thermosapovorans DSM 6562</name>
    <dbReference type="NCBI Taxonomy" id="1121431"/>
    <lineage>
        <taxon>Bacteria</taxon>
        <taxon>Bacillati</taxon>
        <taxon>Bacillota</taxon>
        <taxon>Clostridia</taxon>
        <taxon>Eubacteriales</taxon>
        <taxon>Desulfallaceae</taxon>
        <taxon>Desulfallas</taxon>
    </lineage>
</organism>
<comment type="similarity">
    <text evidence="3 11">Belongs to the class-II pyridoxal-phosphate-dependent aminotransferase family. Histidinol-phosphate aminotransferase subfamily.</text>
</comment>
<keyword evidence="6 11" id="KW-0028">Amino-acid biosynthesis</keyword>
<evidence type="ECO:0000256" key="8">
    <source>
        <dbReference type="ARBA" id="ARBA00022898"/>
    </source>
</evidence>
<dbReference type="EMBL" id="VNHM01000005">
    <property type="protein sequence ID" value="TYO96267.1"/>
    <property type="molecule type" value="Genomic_DNA"/>
</dbReference>
<feature type="domain" description="Aminotransferase class I/classII large" evidence="12">
    <location>
        <begin position="28"/>
        <end position="346"/>
    </location>
</feature>
<keyword evidence="8 11" id="KW-0663">Pyridoxal phosphate</keyword>
<dbReference type="PANTHER" id="PTHR43643">
    <property type="entry name" value="HISTIDINOL-PHOSPHATE AMINOTRANSFERASE 2"/>
    <property type="match status" value="1"/>
</dbReference>
<sequence length="360" mass="40232">MDNQFDPGLLVRERLKELIPYQEVSYPEVIKLNANENPYDFPAEIWRDINEMLGAQSFTRYPDAMAQQLIRELARCYSVGEDNIMVGNGSDELILNLMLTFGAGNRVVIAVPTFSMYGIHARVAGAEIVEVARLEDFGLDVPGIIRAGESAALVVICSPNNPTGNSATVEQVQAILAGCQCPVVVDQAYVEFGGQDFLPLLDSHPNLVILRTFSKAYGLAGLRVGYLFARPRVLQYLFKVKQPFNLNIFSQTAALAVLRCRDIFARQVAEIVRQREALYKAMRQMPGFDVLPSDANYLMFKTCYPAVKIFEGLLERGVLVRNFGDPLLTRYLRVSVGQPEENMIFLHSLQQVIAELGEKD</sequence>
<evidence type="ECO:0000313" key="13">
    <source>
        <dbReference type="EMBL" id="TYO96267.1"/>
    </source>
</evidence>
<dbReference type="CDD" id="cd00609">
    <property type="entry name" value="AAT_like"/>
    <property type="match status" value="1"/>
</dbReference>
<dbReference type="InterPro" id="IPR015421">
    <property type="entry name" value="PyrdxlP-dep_Trfase_major"/>
</dbReference>
<evidence type="ECO:0000256" key="10">
    <source>
        <dbReference type="ARBA" id="ARBA00047481"/>
    </source>
</evidence>
<protein>
    <recommendedName>
        <fullName evidence="11">Histidinol-phosphate aminotransferase</fullName>
        <ecNumber evidence="11">2.6.1.9</ecNumber>
    </recommendedName>
    <alternativeName>
        <fullName evidence="11">Imidazole acetol-phosphate transaminase</fullName>
    </alternativeName>
</protein>
<keyword evidence="5 11" id="KW-0032">Aminotransferase</keyword>
<evidence type="ECO:0000256" key="1">
    <source>
        <dbReference type="ARBA" id="ARBA00001933"/>
    </source>
</evidence>
<evidence type="ECO:0000259" key="12">
    <source>
        <dbReference type="Pfam" id="PF00155"/>
    </source>
</evidence>
<dbReference type="PANTHER" id="PTHR43643:SF6">
    <property type="entry name" value="HISTIDINOL-PHOSPHATE AMINOTRANSFERASE"/>
    <property type="match status" value="1"/>
</dbReference>
<evidence type="ECO:0000256" key="9">
    <source>
        <dbReference type="ARBA" id="ARBA00023102"/>
    </source>
</evidence>
<dbReference type="GO" id="GO:0000105">
    <property type="term" value="P:L-histidine biosynthetic process"/>
    <property type="evidence" value="ECO:0007669"/>
    <property type="project" value="UniProtKB-UniRule"/>
</dbReference>
<evidence type="ECO:0000256" key="11">
    <source>
        <dbReference type="HAMAP-Rule" id="MF_01023"/>
    </source>
</evidence>
<comment type="pathway">
    <text evidence="2 11">Amino-acid biosynthesis; L-histidine biosynthesis; L-histidine from 5-phospho-alpha-D-ribose 1-diphosphate: step 7/9.</text>
</comment>
<dbReference type="Proteomes" id="UP000323166">
    <property type="component" value="Unassembled WGS sequence"/>
</dbReference>
<dbReference type="PROSITE" id="PS00599">
    <property type="entry name" value="AA_TRANSFER_CLASS_2"/>
    <property type="match status" value="1"/>
</dbReference>
<evidence type="ECO:0000256" key="4">
    <source>
        <dbReference type="ARBA" id="ARBA00011738"/>
    </source>
</evidence>
<dbReference type="RefSeq" id="WP_166511245.1">
    <property type="nucleotide sequence ID" value="NZ_VNHM01000005.1"/>
</dbReference>
<dbReference type="NCBIfam" id="TIGR01141">
    <property type="entry name" value="hisC"/>
    <property type="match status" value="1"/>
</dbReference>
<dbReference type="InterPro" id="IPR004839">
    <property type="entry name" value="Aminotransferase_I/II_large"/>
</dbReference>
<evidence type="ECO:0000256" key="7">
    <source>
        <dbReference type="ARBA" id="ARBA00022679"/>
    </source>
</evidence>
<proteinExistence type="inferred from homology"/>